<dbReference type="InterPro" id="IPR010982">
    <property type="entry name" value="Lambda_DNA-bd_dom_sf"/>
</dbReference>
<dbReference type="Proteomes" id="UP000252345">
    <property type="component" value="Unassembled WGS sequence"/>
</dbReference>
<dbReference type="SUPFAM" id="SSF53822">
    <property type="entry name" value="Periplasmic binding protein-like I"/>
    <property type="match status" value="1"/>
</dbReference>
<evidence type="ECO:0000256" key="2">
    <source>
        <dbReference type="ARBA" id="ARBA00023125"/>
    </source>
</evidence>
<dbReference type="InterPro" id="IPR046335">
    <property type="entry name" value="LacI/GalR-like_sensor"/>
</dbReference>
<keyword evidence="2" id="KW-0238">DNA-binding</keyword>
<dbReference type="AlphaFoldDB" id="A0A366KFJ9"/>
<dbReference type="SMART" id="SM00354">
    <property type="entry name" value="HTH_LACI"/>
    <property type="match status" value="1"/>
</dbReference>
<dbReference type="Pfam" id="PF00356">
    <property type="entry name" value="LacI"/>
    <property type="match status" value="1"/>
</dbReference>
<dbReference type="CDD" id="cd01392">
    <property type="entry name" value="HTH_LacI"/>
    <property type="match status" value="1"/>
</dbReference>
<protein>
    <submittedName>
        <fullName evidence="5">LacI family transcriptional regulator</fullName>
    </submittedName>
</protein>
<name>A0A366KFJ9_9BIFI</name>
<dbReference type="EMBL" id="PDCH01000005">
    <property type="protein sequence ID" value="RBP99471.1"/>
    <property type="molecule type" value="Genomic_DNA"/>
</dbReference>
<dbReference type="SUPFAM" id="SSF47413">
    <property type="entry name" value="lambda repressor-like DNA-binding domains"/>
    <property type="match status" value="1"/>
</dbReference>
<organism evidence="5 6">
    <name type="scientific">Bifidobacterium xylocopae</name>
    <dbReference type="NCBI Taxonomy" id="2493119"/>
    <lineage>
        <taxon>Bacteria</taxon>
        <taxon>Bacillati</taxon>
        <taxon>Actinomycetota</taxon>
        <taxon>Actinomycetes</taxon>
        <taxon>Bifidobacteriales</taxon>
        <taxon>Bifidobacteriaceae</taxon>
        <taxon>Bifidobacterium</taxon>
    </lineage>
</organism>
<dbReference type="InterPro" id="IPR028082">
    <property type="entry name" value="Peripla_BP_I"/>
</dbReference>
<reference evidence="5 6" key="1">
    <citation type="submission" date="2017-10" db="EMBL/GenBank/DDBJ databases">
        <title>Bifidobacterium xylocopum sp. nov. and Bifidobacterium aemilianum sp. nov., from the carpenter bee (Xylocopa violacea) digestive tract.</title>
        <authorList>
            <person name="Alberoni D."/>
            <person name="Baffoni L."/>
            <person name="Di Gioia D."/>
            <person name="Gaggia F."/>
            <person name="Biavati B."/>
        </authorList>
    </citation>
    <scope>NUCLEOTIDE SEQUENCE [LARGE SCALE GENOMIC DNA]</scope>
    <source>
        <strain evidence="5 6">XV2</strain>
    </source>
</reference>
<dbReference type="OrthoDB" id="37081at2"/>
<dbReference type="PROSITE" id="PS00356">
    <property type="entry name" value="HTH_LACI_1"/>
    <property type="match status" value="1"/>
</dbReference>
<dbReference type="GO" id="GO:0000976">
    <property type="term" value="F:transcription cis-regulatory region binding"/>
    <property type="evidence" value="ECO:0007669"/>
    <property type="project" value="TreeGrafter"/>
</dbReference>
<comment type="caution">
    <text evidence="5">The sequence shown here is derived from an EMBL/GenBank/DDBJ whole genome shotgun (WGS) entry which is preliminary data.</text>
</comment>
<evidence type="ECO:0000313" key="5">
    <source>
        <dbReference type="EMBL" id="RBP99471.1"/>
    </source>
</evidence>
<keyword evidence="6" id="KW-1185">Reference proteome</keyword>
<evidence type="ECO:0000256" key="1">
    <source>
        <dbReference type="ARBA" id="ARBA00023015"/>
    </source>
</evidence>
<evidence type="ECO:0000313" key="6">
    <source>
        <dbReference type="Proteomes" id="UP000252345"/>
    </source>
</evidence>
<accession>A0A366KFJ9</accession>
<keyword evidence="3" id="KW-0804">Transcription</keyword>
<dbReference type="InterPro" id="IPR000843">
    <property type="entry name" value="HTH_LacI"/>
</dbReference>
<dbReference type="Gene3D" id="3.40.50.2300">
    <property type="match status" value="2"/>
</dbReference>
<gene>
    <name evidence="5" type="ORF">CRD59_03645</name>
</gene>
<evidence type="ECO:0000256" key="3">
    <source>
        <dbReference type="ARBA" id="ARBA00023163"/>
    </source>
</evidence>
<keyword evidence="1" id="KW-0805">Transcription regulation</keyword>
<dbReference type="Gene3D" id="1.10.260.40">
    <property type="entry name" value="lambda repressor-like DNA-binding domains"/>
    <property type="match status" value="1"/>
</dbReference>
<dbReference type="PANTHER" id="PTHR30146">
    <property type="entry name" value="LACI-RELATED TRANSCRIPTIONAL REPRESSOR"/>
    <property type="match status" value="1"/>
</dbReference>
<evidence type="ECO:0000259" key="4">
    <source>
        <dbReference type="PROSITE" id="PS50932"/>
    </source>
</evidence>
<dbReference type="PANTHER" id="PTHR30146:SF109">
    <property type="entry name" value="HTH-TYPE TRANSCRIPTIONAL REGULATOR GALS"/>
    <property type="match status" value="1"/>
</dbReference>
<sequence length="337" mass="35927">MERRHRVSMTDIAREAKVSPATVSRALNGHPTVSDKVRRSVLDAAERLGYVRNLGAVSLASSQSNTVGLLIRDAGNQFYGGLASRIQAETDRYGFDLLITAGGDTLESQERAVRNLLGHGVGGIVIASGRVAAEAAEYSARFVPSLVLGTGLELPSLSSVRIDPHMEAGLARRVVDHGHRSIAVTASEDPLASTLHARTANFLTELVVAKTDTYIVSFSEQGGVDELGRQVDRALADGVTAIMAGSDEMALQILEYLNISGLRCPQDVSVTGFDGIGAYRSSLLGLTTIEQPVDELAHAAIKLMSRHMNEEHAQTAQILVPGRFVKGRTLGMAQTSD</sequence>
<dbReference type="Pfam" id="PF13377">
    <property type="entry name" value="Peripla_BP_3"/>
    <property type="match status" value="1"/>
</dbReference>
<dbReference type="CDD" id="cd06267">
    <property type="entry name" value="PBP1_LacI_sugar_binding-like"/>
    <property type="match status" value="1"/>
</dbReference>
<dbReference type="GO" id="GO:0003700">
    <property type="term" value="F:DNA-binding transcription factor activity"/>
    <property type="evidence" value="ECO:0007669"/>
    <property type="project" value="TreeGrafter"/>
</dbReference>
<dbReference type="PROSITE" id="PS50932">
    <property type="entry name" value="HTH_LACI_2"/>
    <property type="match status" value="1"/>
</dbReference>
<feature type="domain" description="HTH lacI-type" evidence="4">
    <location>
        <begin position="7"/>
        <end position="61"/>
    </location>
</feature>
<proteinExistence type="predicted"/>